<dbReference type="GO" id="GO:0048193">
    <property type="term" value="P:Golgi vesicle transport"/>
    <property type="evidence" value="ECO:0007669"/>
    <property type="project" value="InterPro"/>
</dbReference>
<reference evidence="9" key="2">
    <citation type="submission" date="2017-01" db="EMBL/GenBank/DDBJ databases">
        <authorList>
            <person name="Mah S.A."/>
            <person name="Swanson W.J."/>
            <person name="Moy G.W."/>
            <person name="Vacquier V.D."/>
        </authorList>
    </citation>
    <scope>NUCLEOTIDE SEQUENCE</scope>
    <source>
        <strain evidence="9">ALG-7-W6</strain>
    </source>
</reference>
<dbReference type="InterPro" id="IPR024096">
    <property type="entry name" value="NO_sig/Golgi_transp_ligand-bd"/>
</dbReference>
<dbReference type="STRING" id="133383.A0A1R0GSC9"/>
<comment type="similarity">
    <text evidence="3 8">Belongs to the TRAPP small subunits family. BET3 subfamily.</text>
</comment>
<evidence type="ECO:0000256" key="5">
    <source>
        <dbReference type="ARBA" id="ARBA00022824"/>
    </source>
</evidence>
<comment type="subcellular location">
    <subcellularLocation>
        <location evidence="2">Endoplasmic reticulum</location>
    </subcellularLocation>
    <subcellularLocation>
        <location evidence="1 8">Golgi apparatus</location>
        <location evidence="1 8">cis-Golgi network</location>
    </subcellularLocation>
</comment>
<dbReference type="InterPro" id="IPR007194">
    <property type="entry name" value="TRAPP_component"/>
</dbReference>
<dbReference type="SUPFAM" id="SSF111126">
    <property type="entry name" value="Ligand-binding domain in the NO signalling and Golgi transport"/>
    <property type="match status" value="1"/>
</dbReference>
<dbReference type="PANTHER" id="PTHR13048">
    <property type="entry name" value="TRAFFICKING PROTEIN PARTICLE COMPLEX SUBUNIT 3"/>
    <property type="match status" value="1"/>
</dbReference>
<proteinExistence type="inferred from homology"/>
<evidence type="ECO:0000256" key="4">
    <source>
        <dbReference type="ARBA" id="ARBA00022448"/>
    </source>
</evidence>
<protein>
    <recommendedName>
        <fullName evidence="8">Trafficking protein particle complex subunit BET3</fullName>
    </recommendedName>
</protein>
<dbReference type="GO" id="GO:0030008">
    <property type="term" value="C:TRAPP complex"/>
    <property type="evidence" value="ECO:0007669"/>
    <property type="project" value="InterPro"/>
</dbReference>
<reference evidence="9 11" key="1">
    <citation type="journal article" date="2016" name="Mol. Biol. Evol.">
        <title>Genome-Wide Survey of Gut Fungi (Harpellales) Reveals the First Horizontally Transferred Ubiquitin Gene from a Mosquito Host.</title>
        <authorList>
            <person name="Wang Y."/>
            <person name="White M.M."/>
            <person name="Kvist S."/>
            <person name="Moncalvo J.M."/>
        </authorList>
    </citation>
    <scope>NUCLEOTIDE SEQUENCE [LARGE SCALE GENOMIC DNA]</scope>
    <source>
        <strain evidence="9 11">ALG-7-W6</strain>
    </source>
</reference>
<name>A0A1R0GSC9_9FUNG</name>
<dbReference type="CDD" id="cd14942">
    <property type="entry name" value="TRAPPC3_bet3"/>
    <property type="match status" value="1"/>
</dbReference>
<dbReference type="Gene3D" id="3.30.1380.20">
    <property type="entry name" value="Trafficking protein particle complex subunit 3"/>
    <property type="match status" value="1"/>
</dbReference>
<dbReference type="AlphaFoldDB" id="A0A1R0GSC9"/>
<dbReference type="PIRSF" id="PIRSF018293">
    <property type="entry name" value="TRAPP_I_complex_Bet3"/>
    <property type="match status" value="1"/>
</dbReference>
<comment type="caution">
    <text evidence="9">The sequence shown here is derived from an EMBL/GenBank/DDBJ whole genome shotgun (WGS) entry which is preliminary data.</text>
</comment>
<keyword evidence="4 8" id="KW-0813">Transport</keyword>
<dbReference type="OrthoDB" id="10262857at2759"/>
<gene>
    <name evidence="10" type="ORF">AYI68_g540</name>
    <name evidence="9" type="ORF">AYI68_g6121</name>
</gene>
<evidence type="ECO:0000313" key="9">
    <source>
        <dbReference type="EMBL" id="OLY79803.1"/>
    </source>
</evidence>
<evidence type="ECO:0000256" key="3">
    <source>
        <dbReference type="ARBA" id="ARBA00006218"/>
    </source>
</evidence>
<evidence type="ECO:0000313" key="10">
    <source>
        <dbReference type="EMBL" id="OLY85275.1"/>
    </source>
</evidence>
<evidence type="ECO:0000256" key="8">
    <source>
        <dbReference type="PIRNR" id="PIRNR018293"/>
    </source>
</evidence>
<evidence type="ECO:0000256" key="2">
    <source>
        <dbReference type="ARBA" id="ARBA00004240"/>
    </source>
</evidence>
<dbReference type="GO" id="GO:0005794">
    <property type="term" value="C:Golgi apparatus"/>
    <property type="evidence" value="ECO:0007669"/>
    <property type="project" value="UniProtKB-SubCell"/>
</dbReference>
<evidence type="ECO:0000313" key="11">
    <source>
        <dbReference type="Proteomes" id="UP000187455"/>
    </source>
</evidence>
<keyword evidence="5" id="KW-0256">Endoplasmic reticulum</keyword>
<evidence type="ECO:0000256" key="7">
    <source>
        <dbReference type="ARBA" id="ARBA00023034"/>
    </source>
</evidence>
<dbReference type="InterPro" id="IPR016721">
    <property type="entry name" value="Bet3"/>
</dbReference>
<evidence type="ECO:0000256" key="6">
    <source>
        <dbReference type="ARBA" id="ARBA00022892"/>
    </source>
</evidence>
<keyword evidence="11" id="KW-1185">Reference proteome</keyword>
<sequence length="188" mass="21350">MSKNFRAIGEDVWKTKIERINLEFFVFTYGSLVVQLIKDYEDYSSVNAQLDKIGYNMGTRLIDDFLARTQLKSSNCRDFKTVMEIVAKVGFKMYLNVVPNILNIDSTNCTLSLPENPFSENVELPLEAISNGLWYSNVYCGILRGALEEVQLDVTVSFLSDVLRGDETTEIKIVLNKILDELVPVSED</sequence>
<dbReference type="GO" id="GO:0016236">
    <property type="term" value="P:macroautophagy"/>
    <property type="evidence" value="ECO:0007669"/>
    <property type="project" value="UniProtKB-ARBA"/>
</dbReference>
<keyword evidence="6 8" id="KW-0931">ER-Golgi transport</keyword>
<dbReference type="FunFam" id="3.30.1380.20:FF:000001">
    <property type="entry name" value="Trafficking protein particle complex subunit BET3"/>
    <property type="match status" value="1"/>
</dbReference>
<accession>A0A1R0GSC9</accession>
<dbReference type="EMBL" id="LSSL01000166">
    <property type="protein sequence ID" value="OLY85275.1"/>
    <property type="molecule type" value="Genomic_DNA"/>
</dbReference>
<dbReference type="Pfam" id="PF04051">
    <property type="entry name" value="TRAPP"/>
    <property type="match status" value="1"/>
</dbReference>
<dbReference type="GO" id="GO:0005783">
    <property type="term" value="C:endoplasmic reticulum"/>
    <property type="evidence" value="ECO:0007669"/>
    <property type="project" value="UniProtKB-SubCell"/>
</dbReference>
<evidence type="ECO:0000256" key="1">
    <source>
        <dbReference type="ARBA" id="ARBA00004222"/>
    </source>
</evidence>
<keyword evidence="7 8" id="KW-0333">Golgi apparatus</keyword>
<dbReference type="Proteomes" id="UP000187455">
    <property type="component" value="Unassembled WGS sequence"/>
</dbReference>
<dbReference type="EMBL" id="LSSL01004087">
    <property type="protein sequence ID" value="OLY79803.1"/>
    <property type="molecule type" value="Genomic_DNA"/>
</dbReference>
<organism evidence="9 11">
    <name type="scientific">Smittium mucronatum</name>
    <dbReference type="NCBI Taxonomy" id="133383"/>
    <lineage>
        <taxon>Eukaryota</taxon>
        <taxon>Fungi</taxon>
        <taxon>Fungi incertae sedis</taxon>
        <taxon>Zoopagomycota</taxon>
        <taxon>Kickxellomycotina</taxon>
        <taxon>Harpellomycetes</taxon>
        <taxon>Harpellales</taxon>
        <taxon>Legeriomycetaceae</taxon>
        <taxon>Smittium</taxon>
    </lineage>
</organism>